<organism evidence="1">
    <name type="scientific">virus sp. ctML55</name>
    <dbReference type="NCBI Taxonomy" id="2827627"/>
    <lineage>
        <taxon>Viruses</taxon>
    </lineage>
</organism>
<protein>
    <submittedName>
        <fullName evidence="1">Intra-flagellar transport protein 57</fullName>
    </submittedName>
</protein>
<proteinExistence type="predicted"/>
<evidence type="ECO:0000313" key="1">
    <source>
        <dbReference type="EMBL" id="DAE31130.1"/>
    </source>
</evidence>
<reference evidence="1" key="1">
    <citation type="journal article" date="2021" name="Proc. Natl. Acad. Sci. U.S.A.">
        <title>A Catalog of Tens of Thousands of Viruses from Human Metagenomes Reveals Hidden Associations with Chronic Diseases.</title>
        <authorList>
            <person name="Tisza M.J."/>
            <person name="Buck C.B."/>
        </authorList>
    </citation>
    <scope>NUCLEOTIDE SEQUENCE</scope>
    <source>
        <strain evidence="1">CtML55</strain>
    </source>
</reference>
<sequence>MIVQPIGKFKLTYANGISQVKLLITQEDYKSIVKPILDNIAELEAQRSGINKKSKRYKEISEKLRELKKPISELGEFFTSTSPLGLALWSSRFPNLILPPQQGGGHFVRFEKLDLYENKEG</sequence>
<dbReference type="EMBL" id="BK059105">
    <property type="protein sequence ID" value="DAE31130.1"/>
    <property type="molecule type" value="Genomic_DNA"/>
</dbReference>
<name>A0A8S5RJ48_9VIRU</name>
<accession>A0A8S5RJ48</accession>